<organism evidence="1 2">
    <name type="scientific">Rosa chinensis</name>
    <name type="common">China rose</name>
    <dbReference type="NCBI Taxonomy" id="74649"/>
    <lineage>
        <taxon>Eukaryota</taxon>
        <taxon>Viridiplantae</taxon>
        <taxon>Streptophyta</taxon>
        <taxon>Embryophyta</taxon>
        <taxon>Tracheophyta</taxon>
        <taxon>Spermatophyta</taxon>
        <taxon>Magnoliopsida</taxon>
        <taxon>eudicotyledons</taxon>
        <taxon>Gunneridae</taxon>
        <taxon>Pentapetalae</taxon>
        <taxon>rosids</taxon>
        <taxon>fabids</taxon>
        <taxon>Rosales</taxon>
        <taxon>Rosaceae</taxon>
        <taxon>Rosoideae</taxon>
        <taxon>Rosoideae incertae sedis</taxon>
        <taxon>Rosa</taxon>
    </lineage>
</organism>
<sequence>MSAQSEGNYWEALKNYYGAMRQEIGPYDRSYILYNIGRIHTMNEEHTKPLEYYFGH</sequence>
<evidence type="ECO:0000313" key="1">
    <source>
        <dbReference type="EMBL" id="PRQ35167.1"/>
    </source>
</evidence>
<dbReference type="Proteomes" id="UP000238479">
    <property type="component" value="Chromosome 5"/>
</dbReference>
<proteinExistence type="predicted"/>
<dbReference type="EMBL" id="PDCK01000043">
    <property type="protein sequence ID" value="PRQ35167.1"/>
    <property type="molecule type" value="Genomic_DNA"/>
</dbReference>
<gene>
    <name evidence="1" type="ORF">RchiOBHm_Chr5g0077061</name>
</gene>
<accession>A0A2P6QLV4</accession>
<dbReference type="OMA" id="PLAINNM"/>
<comment type="caution">
    <text evidence="1">The sequence shown here is derived from an EMBL/GenBank/DDBJ whole genome shotgun (WGS) entry which is preliminary data.</text>
</comment>
<dbReference type="AlphaFoldDB" id="A0A2P6QLV4"/>
<name>A0A2P6QLV4_ROSCH</name>
<dbReference type="STRING" id="74649.A0A2P6QLV4"/>
<reference evidence="1 2" key="1">
    <citation type="journal article" date="2018" name="Nat. Genet.">
        <title>The Rosa genome provides new insights in the design of modern roses.</title>
        <authorList>
            <person name="Bendahmane M."/>
        </authorList>
    </citation>
    <scope>NUCLEOTIDE SEQUENCE [LARGE SCALE GENOMIC DNA]</scope>
    <source>
        <strain evidence="2">cv. Old Blush</strain>
    </source>
</reference>
<keyword evidence="2" id="KW-1185">Reference proteome</keyword>
<protein>
    <submittedName>
        <fullName evidence="1">Uncharacterized protein</fullName>
    </submittedName>
</protein>
<evidence type="ECO:0000313" key="2">
    <source>
        <dbReference type="Proteomes" id="UP000238479"/>
    </source>
</evidence>
<dbReference type="Gramene" id="PRQ35167">
    <property type="protein sequence ID" value="PRQ35167"/>
    <property type="gene ID" value="RchiOBHm_Chr5g0077061"/>
</dbReference>